<keyword evidence="1" id="KW-0808">Transferase</keyword>
<dbReference type="GO" id="GO:0008168">
    <property type="term" value="F:methyltransferase activity"/>
    <property type="evidence" value="ECO:0007669"/>
    <property type="project" value="UniProtKB-KW"/>
</dbReference>
<dbReference type="Pfam" id="PF13489">
    <property type="entry name" value="Methyltransf_23"/>
    <property type="match status" value="1"/>
</dbReference>
<sequence>MGVIIVDLCLSVCRFRKQRHSVKTMSKTELYRGKSNHYFSGVRWDIISLIPDGAHRILEVGCGTGNTLIKLRELNKAQEIIGIELNYNILQDNCNRLDAILVGDVEEIEPAFEEGYFDYIIFADVLEHLVNSAAILERYSLYLKSTGYIIASIPNVKNYRILLDLVLYDKFEYADAGILDRSHLRFFTRREMYRLFNKAGLGVVSVQPKFGGGHLGNIDRRLNHSVGRYLPGGSFLATQYIIKAIRRNGTV</sequence>
<dbReference type="GO" id="GO:0032259">
    <property type="term" value="P:methylation"/>
    <property type="evidence" value="ECO:0007669"/>
    <property type="project" value="UniProtKB-KW"/>
</dbReference>
<dbReference type="Proteomes" id="UP001168423">
    <property type="component" value="Unassembled WGS sequence"/>
</dbReference>
<dbReference type="SUPFAM" id="SSF53335">
    <property type="entry name" value="S-adenosyl-L-methionine-dependent methyltransferases"/>
    <property type="match status" value="1"/>
</dbReference>
<comment type="caution">
    <text evidence="1">The sequence shown here is derived from an EMBL/GenBank/DDBJ whole genome shotgun (WGS) entry which is preliminary data.</text>
</comment>
<dbReference type="EMBL" id="VCYI01000016">
    <property type="protein sequence ID" value="MDN7013579.1"/>
    <property type="molecule type" value="Genomic_DNA"/>
</dbReference>
<keyword evidence="1" id="KW-0489">Methyltransferase</keyword>
<organism evidence="1 2">
    <name type="scientific">Methanoculleus methanifontis</name>
    <dbReference type="NCBI Taxonomy" id="2584086"/>
    <lineage>
        <taxon>Archaea</taxon>
        <taxon>Methanobacteriati</taxon>
        <taxon>Methanobacteriota</taxon>
        <taxon>Stenosarchaea group</taxon>
        <taxon>Methanomicrobia</taxon>
        <taxon>Methanomicrobiales</taxon>
        <taxon>Methanomicrobiaceae</taxon>
        <taxon>Methanoculleus</taxon>
    </lineage>
</organism>
<protein>
    <submittedName>
        <fullName evidence="1">Class I SAM-dependent methyltransferase</fullName>
    </submittedName>
</protein>
<evidence type="ECO:0000313" key="2">
    <source>
        <dbReference type="Proteomes" id="UP001168423"/>
    </source>
</evidence>
<proteinExistence type="predicted"/>
<keyword evidence="2" id="KW-1185">Reference proteome</keyword>
<dbReference type="PANTHER" id="PTHR43861">
    <property type="entry name" value="TRANS-ACONITATE 2-METHYLTRANSFERASE-RELATED"/>
    <property type="match status" value="1"/>
</dbReference>
<name>A0ABT8M4R3_9EURY</name>
<accession>A0ABT8M4R3</accession>
<gene>
    <name evidence="1" type="ORF">FGW20_11155</name>
</gene>
<evidence type="ECO:0000313" key="1">
    <source>
        <dbReference type="EMBL" id="MDN7013579.1"/>
    </source>
</evidence>
<dbReference type="CDD" id="cd02440">
    <property type="entry name" value="AdoMet_MTases"/>
    <property type="match status" value="1"/>
</dbReference>
<dbReference type="Gene3D" id="3.40.50.150">
    <property type="entry name" value="Vaccinia Virus protein VP39"/>
    <property type="match status" value="1"/>
</dbReference>
<dbReference type="InterPro" id="IPR029063">
    <property type="entry name" value="SAM-dependent_MTases_sf"/>
</dbReference>
<reference evidence="1" key="1">
    <citation type="submission" date="2019-05" db="EMBL/GenBank/DDBJ databases">
        <title>Isolation and characterization of methanogens from the cold seep sediment at Four-Way Closure Ridge.</title>
        <authorList>
            <person name="You Y.-T."/>
            <person name="Chen S.-C."/>
            <person name="Zhang W.-L."/>
            <person name="Lai M.-C."/>
        </authorList>
    </citation>
    <scope>NUCLEOTIDE SEQUENCE</scope>
    <source>
        <strain evidence="1">FWC-SCC3</strain>
    </source>
</reference>